<evidence type="ECO:0000313" key="2">
    <source>
        <dbReference type="Proteomes" id="UP000557717"/>
    </source>
</evidence>
<dbReference type="RefSeq" id="WP_184016935.1">
    <property type="nucleotide sequence ID" value="NZ_JACHFD010000005.1"/>
</dbReference>
<name>A0A840V200_9BACT</name>
<sequence length="76" mass="7972">MIILLAAAAVGLVTMNLTLVLSGLIGAAGHAACYSLAMAFLDMADAALLSRKDEAARIAREAMQEARQREDALDLL</sequence>
<reference evidence="1 2" key="1">
    <citation type="submission" date="2020-08" db="EMBL/GenBank/DDBJ databases">
        <title>Genomic Encyclopedia of Type Strains, Phase IV (KMG-IV): sequencing the most valuable type-strain genomes for metagenomic binning, comparative biology and taxonomic classification.</title>
        <authorList>
            <person name="Goeker M."/>
        </authorList>
    </citation>
    <scope>NUCLEOTIDE SEQUENCE [LARGE SCALE GENOMIC DNA]</scope>
    <source>
        <strain evidence="1 2">YC6886</strain>
    </source>
</reference>
<gene>
    <name evidence="1" type="ORF">HNR46_001310</name>
</gene>
<proteinExistence type="predicted"/>
<dbReference type="Proteomes" id="UP000557717">
    <property type="component" value="Unassembled WGS sequence"/>
</dbReference>
<organism evidence="1 2">
    <name type="scientific">Haloferula luteola</name>
    <dbReference type="NCBI Taxonomy" id="595692"/>
    <lineage>
        <taxon>Bacteria</taxon>
        <taxon>Pseudomonadati</taxon>
        <taxon>Verrucomicrobiota</taxon>
        <taxon>Verrucomicrobiia</taxon>
        <taxon>Verrucomicrobiales</taxon>
        <taxon>Verrucomicrobiaceae</taxon>
        <taxon>Haloferula</taxon>
    </lineage>
</organism>
<protein>
    <submittedName>
        <fullName evidence="1">Uncharacterized protein</fullName>
    </submittedName>
</protein>
<evidence type="ECO:0000313" key="1">
    <source>
        <dbReference type="EMBL" id="MBB5351076.1"/>
    </source>
</evidence>
<dbReference type="EMBL" id="JACHFD010000005">
    <property type="protein sequence ID" value="MBB5351076.1"/>
    <property type="molecule type" value="Genomic_DNA"/>
</dbReference>
<comment type="caution">
    <text evidence="1">The sequence shown here is derived from an EMBL/GenBank/DDBJ whole genome shotgun (WGS) entry which is preliminary data.</text>
</comment>
<accession>A0A840V200</accession>
<dbReference type="AlphaFoldDB" id="A0A840V200"/>
<keyword evidence="2" id="KW-1185">Reference proteome</keyword>